<dbReference type="AlphaFoldDB" id="A0A383A9J8"/>
<reference evidence="1" key="1">
    <citation type="submission" date="2018-05" db="EMBL/GenBank/DDBJ databases">
        <authorList>
            <person name="Lanie J.A."/>
            <person name="Ng W.-L."/>
            <person name="Kazmierczak K.M."/>
            <person name="Andrzejewski T.M."/>
            <person name="Davidsen T.M."/>
            <person name="Wayne K.J."/>
            <person name="Tettelin H."/>
            <person name="Glass J.I."/>
            <person name="Rusch D."/>
            <person name="Podicherti R."/>
            <person name="Tsui H.-C.T."/>
            <person name="Winkler M.E."/>
        </authorList>
    </citation>
    <scope>NUCLEOTIDE SEQUENCE</scope>
</reference>
<evidence type="ECO:0000313" key="1">
    <source>
        <dbReference type="EMBL" id="SVE03758.1"/>
    </source>
</evidence>
<dbReference type="EMBL" id="UINC01189872">
    <property type="protein sequence ID" value="SVE03758.1"/>
    <property type="molecule type" value="Genomic_DNA"/>
</dbReference>
<feature type="non-terminal residue" evidence="1">
    <location>
        <position position="1"/>
    </location>
</feature>
<gene>
    <name evidence="1" type="ORF">METZ01_LOCUS456612</name>
</gene>
<accession>A0A383A9J8</accession>
<protein>
    <submittedName>
        <fullName evidence="1">Uncharacterized protein</fullName>
    </submittedName>
</protein>
<organism evidence="1">
    <name type="scientific">marine metagenome</name>
    <dbReference type="NCBI Taxonomy" id="408172"/>
    <lineage>
        <taxon>unclassified sequences</taxon>
        <taxon>metagenomes</taxon>
        <taxon>ecological metagenomes</taxon>
    </lineage>
</organism>
<sequence>LNTGEIKITYFITGGGSNIDIYTKETEKFASEKKFPIEKMNYPELIQLRPTSIDEETSKRLTVAYGLSFSEHDFPRVQTDIEADQPEEVSGDFRNRYIGTEQT</sequence>
<name>A0A383A9J8_9ZZZZ</name>
<proteinExistence type="predicted"/>